<dbReference type="AlphaFoldDB" id="A0A0A9CVA3"/>
<sequence>MARHLALHSTRTPDRRVQSTRNMSMQPRYFPPPPFPKEYVQRPDKLSRPPMECNPIRRAHDGAGPWQGSCRRRCSPCSIGCRSATLLMAVLAMAPATPLPAFPGRKKRQVKNRRQG</sequence>
<protein>
    <submittedName>
        <fullName evidence="2">Uncharacterized protein</fullName>
    </submittedName>
</protein>
<dbReference type="EMBL" id="GBRH01220580">
    <property type="protein sequence ID" value="JAD77315.1"/>
    <property type="molecule type" value="Transcribed_RNA"/>
</dbReference>
<name>A0A0A9CVA3_ARUDO</name>
<reference evidence="2" key="1">
    <citation type="submission" date="2014-09" db="EMBL/GenBank/DDBJ databases">
        <authorList>
            <person name="Magalhaes I.L.F."/>
            <person name="Oliveira U."/>
            <person name="Santos F.R."/>
            <person name="Vidigal T.H.D.A."/>
            <person name="Brescovit A.D."/>
            <person name="Santos A.J."/>
        </authorList>
    </citation>
    <scope>NUCLEOTIDE SEQUENCE</scope>
    <source>
        <tissue evidence="2">Shoot tissue taken approximately 20 cm above the soil surface</tissue>
    </source>
</reference>
<reference evidence="2" key="2">
    <citation type="journal article" date="2015" name="Data Brief">
        <title>Shoot transcriptome of the giant reed, Arundo donax.</title>
        <authorList>
            <person name="Barrero R.A."/>
            <person name="Guerrero F.D."/>
            <person name="Moolhuijzen P."/>
            <person name="Goolsby J.A."/>
            <person name="Tidwell J."/>
            <person name="Bellgard S.E."/>
            <person name="Bellgard M.I."/>
        </authorList>
    </citation>
    <scope>NUCLEOTIDE SEQUENCE</scope>
    <source>
        <tissue evidence="2">Shoot tissue taken approximately 20 cm above the soil surface</tissue>
    </source>
</reference>
<evidence type="ECO:0000256" key="1">
    <source>
        <dbReference type="SAM" id="MobiDB-lite"/>
    </source>
</evidence>
<feature type="region of interest" description="Disordered" evidence="1">
    <location>
        <begin position="1"/>
        <end position="68"/>
    </location>
</feature>
<evidence type="ECO:0000313" key="2">
    <source>
        <dbReference type="EMBL" id="JAD77315.1"/>
    </source>
</evidence>
<accession>A0A0A9CVA3</accession>
<organism evidence="2">
    <name type="scientific">Arundo donax</name>
    <name type="common">Giant reed</name>
    <name type="synonym">Donax arundinaceus</name>
    <dbReference type="NCBI Taxonomy" id="35708"/>
    <lineage>
        <taxon>Eukaryota</taxon>
        <taxon>Viridiplantae</taxon>
        <taxon>Streptophyta</taxon>
        <taxon>Embryophyta</taxon>
        <taxon>Tracheophyta</taxon>
        <taxon>Spermatophyta</taxon>
        <taxon>Magnoliopsida</taxon>
        <taxon>Liliopsida</taxon>
        <taxon>Poales</taxon>
        <taxon>Poaceae</taxon>
        <taxon>PACMAD clade</taxon>
        <taxon>Arundinoideae</taxon>
        <taxon>Arundineae</taxon>
        <taxon>Arundo</taxon>
    </lineage>
</organism>
<proteinExistence type="predicted"/>